<proteinExistence type="predicted"/>
<protein>
    <submittedName>
        <fullName evidence="1">Uncharacterized protein</fullName>
    </submittedName>
</protein>
<sequence>MESSELMLLMDSHSQRGRSLKKAPPGIVLAGFTQNPTTTAPDCPQGTSATACLEQNPCTGIFNCYH</sequence>
<evidence type="ECO:0000313" key="1">
    <source>
        <dbReference type="EMBL" id="MBX44239.1"/>
    </source>
</evidence>
<accession>A0A2P2NP05</accession>
<reference evidence="1" key="1">
    <citation type="submission" date="2018-02" db="EMBL/GenBank/DDBJ databases">
        <title>Rhizophora mucronata_Transcriptome.</title>
        <authorList>
            <person name="Meera S.P."/>
            <person name="Sreeshan A."/>
            <person name="Augustine A."/>
        </authorList>
    </citation>
    <scope>NUCLEOTIDE SEQUENCE</scope>
    <source>
        <tissue evidence="1">Leaf</tissue>
    </source>
</reference>
<organism evidence="1">
    <name type="scientific">Rhizophora mucronata</name>
    <name type="common">Asiatic mangrove</name>
    <dbReference type="NCBI Taxonomy" id="61149"/>
    <lineage>
        <taxon>Eukaryota</taxon>
        <taxon>Viridiplantae</taxon>
        <taxon>Streptophyta</taxon>
        <taxon>Embryophyta</taxon>
        <taxon>Tracheophyta</taxon>
        <taxon>Spermatophyta</taxon>
        <taxon>Magnoliopsida</taxon>
        <taxon>eudicotyledons</taxon>
        <taxon>Gunneridae</taxon>
        <taxon>Pentapetalae</taxon>
        <taxon>rosids</taxon>
        <taxon>fabids</taxon>
        <taxon>Malpighiales</taxon>
        <taxon>Rhizophoraceae</taxon>
        <taxon>Rhizophora</taxon>
    </lineage>
</organism>
<name>A0A2P2NP05_RHIMU</name>
<dbReference type="AlphaFoldDB" id="A0A2P2NP05"/>
<dbReference type="EMBL" id="GGEC01063755">
    <property type="protein sequence ID" value="MBX44239.1"/>
    <property type="molecule type" value="Transcribed_RNA"/>
</dbReference>